<evidence type="ECO:0000256" key="1">
    <source>
        <dbReference type="ARBA" id="ARBA00023157"/>
    </source>
</evidence>
<name>A0ABY7F1X4_MYAAR</name>
<dbReference type="Pfam" id="PF00089">
    <property type="entry name" value="Trypsin"/>
    <property type="match status" value="1"/>
</dbReference>
<dbReference type="Gene3D" id="2.40.10.10">
    <property type="entry name" value="Trypsin-like serine proteases"/>
    <property type="match status" value="2"/>
</dbReference>
<gene>
    <name evidence="3" type="ORF">MAR_027526</name>
</gene>
<evidence type="ECO:0000259" key="2">
    <source>
        <dbReference type="Pfam" id="PF00089"/>
    </source>
</evidence>
<dbReference type="EMBL" id="CP111019">
    <property type="protein sequence ID" value="WAR13346.1"/>
    <property type="molecule type" value="Genomic_DNA"/>
</dbReference>
<reference evidence="3" key="1">
    <citation type="submission" date="2022-11" db="EMBL/GenBank/DDBJ databases">
        <title>Centuries of genome instability and evolution in soft-shell clam transmissible cancer (bioRxiv).</title>
        <authorList>
            <person name="Hart S.F.M."/>
            <person name="Yonemitsu M.A."/>
            <person name="Giersch R.M."/>
            <person name="Beal B.F."/>
            <person name="Arriagada G."/>
            <person name="Davis B.W."/>
            <person name="Ostrander E.A."/>
            <person name="Goff S.P."/>
            <person name="Metzger M.J."/>
        </authorList>
    </citation>
    <scope>NUCLEOTIDE SEQUENCE</scope>
    <source>
        <strain evidence="3">MELC-2E11</strain>
        <tissue evidence="3">Siphon/mantle</tissue>
    </source>
</reference>
<keyword evidence="4" id="KW-1185">Reference proteome</keyword>
<organism evidence="3 4">
    <name type="scientific">Mya arenaria</name>
    <name type="common">Soft-shell clam</name>
    <dbReference type="NCBI Taxonomy" id="6604"/>
    <lineage>
        <taxon>Eukaryota</taxon>
        <taxon>Metazoa</taxon>
        <taxon>Spiralia</taxon>
        <taxon>Lophotrochozoa</taxon>
        <taxon>Mollusca</taxon>
        <taxon>Bivalvia</taxon>
        <taxon>Autobranchia</taxon>
        <taxon>Heteroconchia</taxon>
        <taxon>Euheterodonta</taxon>
        <taxon>Imparidentia</taxon>
        <taxon>Neoheterodontei</taxon>
        <taxon>Myida</taxon>
        <taxon>Myoidea</taxon>
        <taxon>Myidae</taxon>
        <taxon>Mya</taxon>
    </lineage>
</organism>
<evidence type="ECO:0000313" key="3">
    <source>
        <dbReference type="EMBL" id="WAR13346.1"/>
    </source>
</evidence>
<dbReference type="Proteomes" id="UP001164746">
    <property type="component" value="Chromosome 8"/>
</dbReference>
<keyword evidence="1" id="KW-1015">Disulfide bond</keyword>
<dbReference type="InterPro" id="IPR001254">
    <property type="entry name" value="Trypsin_dom"/>
</dbReference>
<dbReference type="InterPro" id="IPR043504">
    <property type="entry name" value="Peptidase_S1_PA_chymotrypsin"/>
</dbReference>
<sequence>MTTALVEEDSVSLTYNGHQLPVCYNDVDREMADTFCNMAGKGSLNADGIRHGFRTITDGIRVTPTSEPSVLPGIAIVGEPSSCYPLILDCQIPDCGSPVYLEDFVRPMIIHGDDVLPGEFPWQGSLRYYGGHYCGLTWIGGKWALTAEHCYEPNADNFTRPICLGNTESFQAVIAQGQEAECYVTGFGNQNEDYIQVQTDWNLREVRVDIVPNSRCVELMQFIAESVDSVGYDAVCVSHQLPFMPACNLMGMHPNSRIQRAHIFSKLIKLSILKYNSNILILNNRFHNNDGLLQKRIALATNVIIAKLTQDQTSFEESNSY</sequence>
<dbReference type="InterPro" id="IPR009003">
    <property type="entry name" value="Peptidase_S1_PA"/>
</dbReference>
<dbReference type="PANTHER" id="PTHR24252:SF7">
    <property type="entry name" value="HYALIN"/>
    <property type="match status" value="1"/>
</dbReference>
<evidence type="ECO:0000313" key="4">
    <source>
        <dbReference type="Proteomes" id="UP001164746"/>
    </source>
</evidence>
<feature type="domain" description="Peptidase S1" evidence="2">
    <location>
        <begin position="109"/>
        <end position="153"/>
    </location>
</feature>
<dbReference type="PANTHER" id="PTHR24252">
    <property type="entry name" value="ACROSIN-RELATED"/>
    <property type="match status" value="1"/>
</dbReference>
<protein>
    <submittedName>
        <fullName evidence="3">TEST-like protein</fullName>
    </submittedName>
</protein>
<dbReference type="SUPFAM" id="SSF50494">
    <property type="entry name" value="Trypsin-like serine proteases"/>
    <property type="match status" value="1"/>
</dbReference>
<proteinExistence type="predicted"/>
<accession>A0ABY7F1X4</accession>